<feature type="transmembrane region" description="Helical" evidence="4">
    <location>
        <begin position="53"/>
        <end position="73"/>
    </location>
</feature>
<evidence type="ECO:0000256" key="3">
    <source>
        <dbReference type="ARBA" id="ARBA00023012"/>
    </source>
</evidence>
<feature type="transmembrane region" description="Helical" evidence="4">
    <location>
        <begin position="120"/>
        <end position="141"/>
    </location>
</feature>
<keyword evidence="2 6" id="KW-0418">Kinase</keyword>
<keyword evidence="7" id="KW-1185">Reference proteome</keyword>
<dbReference type="PANTHER" id="PTHR24421:SF63">
    <property type="entry name" value="SENSOR HISTIDINE KINASE DESK"/>
    <property type="match status" value="1"/>
</dbReference>
<dbReference type="GO" id="GO:0016301">
    <property type="term" value="F:kinase activity"/>
    <property type="evidence" value="ECO:0007669"/>
    <property type="project" value="UniProtKB-KW"/>
</dbReference>
<dbReference type="Proteomes" id="UP001183414">
    <property type="component" value="Unassembled WGS sequence"/>
</dbReference>
<evidence type="ECO:0000259" key="5">
    <source>
        <dbReference type="Pfam" id="PF07730"/>
    </source>
</evidence>
<proteinExistence type="predicted"/>
<organism evidence="6 7">
    <name type="scientific">Streptomyces hazeniae</name>
    <dbReference type="NCBI Taxonomy" id="3075538"/>
    <lineage>
        <taxon>Bacteria</taxon>
        <taxon>Bacillati</taxon>
        <taxon>Actinomycetota</taxon>
        <taxon>Actinomycetes</taxon>
        <taxon>Kitasatosporales</taxon>
        <taxon>Streptomycetaceae</taxon>
        <taxon>Streptomyces</taxon>
    </lineage>
</organism>
<evidence type="ECO:0000256" key="4">
    <source>
        <dbReference type="SAM" id="Phobius"/>
    </source>
</evidence>
<dbReference type="InterPro" id="IPR036890">
    <property type="entry name" value="HATPase_C_sf"/>
</dbReference>
<comment type="caution">
    <text evidence="6">The sequence shown here is derived from an EMBL/GenBank/DDBJ whole genome shotgun (WGS) entry which is preliminary data.</text>
</comment>
<accession>A0ABU2NLB4</accession>
<keyword evidence="4" id="KW-1133">Transmembrane helix</keyword>
<keyword evidence="4" id="KW-0472">Membrane</keyword>
<name>A0ABU2NLB4_9ACTN</name>
<dbReference type="RefSeq" id="WP_311671513.1">
    <property type="nucleotide sequence ID" value="NZ_JAVREQ010000001.1"/>
</dbReference>
<dbReference type="Gene3D" id="3.30.565.10">
    <property type="entry name" value="Histidine kinase-like ATPase, C-terminal domain"/>
    <property type="match status" value="1"/>
</dbReference>
<reference evidence="7" key="1">
    <citation type="submission" date="2023-07" db="EMBL/GenBank/DDBJ databases">
        <title>30 novel species of actinomycetes from the DSMZ collection.</title>
        <authorList>
            <person name="Nouioui I."/>
        </authorList>
    </citation>
    <scope>NUCLEOTIDE SEQUENCE [LARGE SCALE GENOMIC DNA]</scope>
    <source>
        <strain evidence="7">DSM 42041</strain>
    </source>
</reference>
<dbReference type="InterPro" id="IPR050482">
    <property type="entry name" value="Sensor_HK_TwoCompSys"/>
</dbReference>
<dbReference type="SUPFAM" id="SSF55874">
    <property type="entry name" value="ATPase domain of HSP90 chaperone/DNA topoisomerase II/histidine kinase"/>
    <property type="match status" value="1"/>
</dbReference>
<evidence type="ECO:0000313" key="6">
    <source>
        <dbReference type="EMBL" id="MDT0377554.1"/>
    </source>
</evidence>
<dbReference type="EMBL" id="JAVREQ010000001">
    <property type="protein sequence ID" value="MDT0377554.1"/>
    <property type="molecule type" value="Genomic_DNA"/>
</dbReference>
<gene>
    <name evidence="6" type="ORF">RM572_02035</name>
</gene>
<keyword evidence="1" id="KW-0808">Transferase</keyword>
<keyword evidence="3" id="KW-0902">Two-component regulatory system</keyword>
<feature type="domain" description="Signal transduction histidine kinase subgroup 3 dimerisation and phosphoacceptor" evidence="5">
    <location>
        <begin position="218"/>
        <end position="285"/>
    </location>
</feature>
<sequence>MYGWAQERHRQWHDRSRHAQVEASTRWMLGAMPWLVFLAGGPQLLALAGRSPLAASLAWGVLVLGLAQCTLATRLTGPALDVYLGLGSLAGMRLFPLLVVLAVSAILATGPVTVAETGDGVLHGLVFLSMSAPVLCVLALVVRMRTYLLLHAGFVAFTMASAAAGGRAWSDLATTTAVALAVAPALLFTQRSTGWYVAVLRELAAAREVQTRLAVAEERLRFARDLHDVLGRNLAVIALKSELAAELARRGVEDKATRQLDEVQHLARDSQREVRDVVRAYRRADLSAELAGARRVLSAAGVKCRVATDDVPDVESLTEPVQSALGWVVREGTTNVLRHAHGSAVCTVSLRITGHEAVLVLENDTGSRTDAVGDGGDGTGLTGLRERLAALGGTLAVQRPTRSTFRVTARVPVTTALPSPSPDPGLHPSRA</sequence>
<dbReference type="Pfam" id="PF07730">
    <property type="entry name" value="HisKA_3"/>
    <property type="match status" value="1"/>
</dbReference>
<feature type="transmembrane region" description="Helical" evidence="4">
    <location>
        <begin position="94"/>
        <end position="114"/>
    </location>
</feature>
<protein>
    <submittedName>
        <fullName evidence="6">Histidine kinase</fullName>
    </submittedName>
</protein>
<evidence type="ECO:0000256" key="2">
    <source>
        <dbReference type="ARBA" id="ARBA00022777"/>
    </source>
</evidence>
<keyword evidence="4" id="KW-0812">Transmembrane</keyword>
<dbReference type="PANTHER" id="PTHR24421">
    <property type="entry name" value="NITRATE/NITRITE SENSOR PROTEIN NARX-RELATED"/>
    <property type="match status" value="1"/>
</dbReference>
<dbReference type="Gene3D" id="1.20.5.1930">
    <property type="match status" value="1"/>
</dbReference>
<feature type="transmembrane region" description="Helical" evidence="4">
    <location>
        <begin position="27"/>
        <end position="47"/>
    </location>
</feature>
<evidence type="ECO:0000256" key="1">
    <source>
        <dbReference type="ARBA" id="ARBA00022679"/>
    </source>
</evidence>
<dbReference type="InterPro" id="IPR011712">
    <property type="entry name" value="Sig_transdc_His_kin_sub3_dim/P"/>
</dbReference>
<evidence type="ECO:0000313" key="7">
    <source>
        <dbReference type="Proteomes" id="UP001183414"/>
    </source>
</evidence>
<feature type="transmembrane region" description="Helical" evidence="4">
    <location>
        <begin position="148"/>
        <end position="166"/>
    </location>
</feature>